<dbReference type="AlphaFoldDB" id="S5ZR70"/>
<comment type="subcellular location">
    <subcellularLocation>
        <location evidence="2">Cytoplasm</location>
    </subcellularLocation>
</comment>
<dbReference type="GO" id="GO:0005737">
    <property type="term" value="C:cytoplasm"/>
    <property type="evidence" value="ECO:0007669"/>
    <property type="project" value="UniProtKB-SubCell"/>
</dbReference>
<gene>
    <name evidence="2" type="primary">dtd</name>
    <name evidence="3" type="ORF">M493_13360</name>
</gene>
<name>S5ZR70_GEOG3</name>
<dbReference type="InterPro" id="IPR003732">
    <property type="entry name" value="Daa-tRNA_deacyls_DTD"/>
</dbReference>
<dbReference type="OrthoDB" id="9801395at2"/>
<dbReference type="Proteomes" id="UP000015500">
    <property type="component" value="Chromosome"/>
</dbReference>
<keyword evidence="2" id="KW-0820">tRNA-binding</keyword>
<dbReference type="EC" id="3.1.1.96" evidence="2"/>
<dbReference type="FunFam" id="3.50.80.10:FF:000001">
    <property type="entry name" value="D-aminoacyl-tRNA deacylase"/>
    <property type="match status" value="1"/>
</dbReference>
<keyword evidence="2" id="KW-0378">Hydrolase</keyword>
<reference evidence="3 4" key="1">
    <citation type="journal article" date="2014" name="Genome Announc.">
        <title>Complete Genome Sequence of the Thermophilic Polychlorinated Biphenyl Degrader Geobacillus sp. Strain JF8 (NBRC 109937).</title>
        <authorList>
            <person name="Shintani M."/>
            <person name="Ohtsubo Y."/>
            <person name="Fukuda K."/>
            <person name="Hosoyama A."/>
            <person name="Ohji S."/>
            <person name="Yamazoe A."/>
            <person name="Fujita N."/>
            <person name="Nagata Y."/>
            <person name="Tsuda M."/>
            <person name="Hatta T."/>
            <person name="Kimbara K."/>
        </authorList>
    </citation>
    <scope>NUCLEOTIDE SEQUENCE [LARGE SCALE GENOMIC DNA]</scope>
    <source>
        <strain evidence="3 4">JF8</strain>
    </source>
</reference>
<dbReference type="HOGENOM" id="CLU_076901_1_0_9"/>
<protein>
    <recommendedName>
        <fullName evidence="2">D-aminoacyl-tRNA deacylase</fullName>
        <shortName evidence="2">DTD</shortName>
        <ecNumber evidence="2">3.1.1.96</ecNumber>
    </recommendedName>
    <alternativeName>
        <fullName evidence="2">Gly-tRNA(Ala) deacylase</fullName>
        <ecNumber evidence="2">3.1.1.-</ecNumber>
    </alternativeName>
</protein>
<sequence length="152" mass="16350">MRAVIQRAKQAGVTVDGEVVGAIDFGLVVLLGITHGDTEADAAYLAEKIAHLRIFEDEDGKMNRSLLEVGGAVLSVSQFTLYGDCRKGRRPNFMAAAKPDRALPLYEAFNAFLREKGIHVETGVFGAMMNVTLTNDGPVTLIIDSGEKPGNE</sequence>
<dbReference type="PATRIC" id="fig|1345697.3.peg.2605"/>
<dbReference type="Pfam" id="PF02580">
    <property type="entry name" value="Tyr_Deacylase"/>
    <property type="match status" value="1"/>
</dbReference>
<dbReference type="InterPro" id="IPR023509">
    <property type="entry name" value="DTD-like_sf"/>
</dbReference>
<dbReference type="GO" id="GO:0051500">
    <property type="term" value="F:D-tyrosyl-tRNA(Tyr) deacylase activity"/>
    <property type="evidence" value="ECO:0007669"/>
    <property type="project" value="TreeGrafter"/>
</dbReference>
<dbReference type="RefSeq" id="WP_020960704.1">
    <property type="nucleotide sequence ID" value="NC_022080.4"/>
</dbReference>
<dbReference type="CDD" id="cd00563">
    <property type="entry name" value="Dtyr_deacylase"/>
    <property type="match status" value="1"/>
</dbReference>
<comment type="similarity">
    <text evidence="1 2">Belongs to the DTD family.</text>
</comment>
<dbReference type="PANTHER" id="PTHR10472">
    <property type="entry name" value="D-TYROSYL-TRNA TYR DEACYLASE"/>
    <property type="match status" value="1"/>
</dbReference>
<comment type="subunit">
    <text evidence="2">Homodimer.</text>
</comment>
<comment type="catalytic activity">
    <reaction evidence="2">
        <text>glycyl-tRNA(Ala) + H2O = tRNA(Ala) + glycine + H(+)</text>
        <dbReference type="Rhea" id="RHEA:53744"/>
        <dbReference type="Rhea" id="RHEA-COMP:9657"/>
        <dbReference type="Rhea" id="RHEA-COMP:13640"/>
        <dbReference type="ChEBI" id="CHEBI:15377"/>
        <dbReference type="ChEBI" id="CHEBI:15378"/>
        <dbReference type="ChEBI" id="CHEBI:57305"/>
        <dbReference type="ChEBI" id="CHEBI:78442"/>
        <dbReference type="ChEBI" id="CHEBI:78522"/>
    </reaction>
</comment>
<dbReference type="PANTHER" id="PTHR10472:SF5">
    <property type="entry name" value="D-AMINOACYL-TRNA DEACYLASE 1"/>
    <property type="match status" value="1"/>
</dbReference>
<keyword evidence="4" id="KW-1185">Reference proteome</keyword>
<dbReference type="Gene3D" id="3.50.80.10">
    <property type="entry name" value="D-tyrosyl-tRNA(Tyr) deacylase"/>
    <property type="match status" value="1"/>
</dbReference>
<feature type="short sequence motif" description="Gly-cisPro motif, important for rejection of L-amino acids" evidence="2">
    <location>
        <begin position="137"/>
        <end position="138"/>
    </location>
</feature>
<dbReference type="SUPFAM" id="SSF69500">
    <property type="entry name" value="DTD-like"/>
    <property type="match status" value="1"/>
</dbReference>
<comment type="domain">
    <text evidence="2">A Gly-cisPro motif from one monomer fits into the active site of the other monomer to allow specific chiral rejection of L-amino acids.</text>
</comment>
<dbReference type="GO" id="GO:0000049">
    <property type="term" value="F:tRNA binding"/>
    <property type="evidence" value="ECO:0007669"/>
    <property type="project" value="UniProtKB-UniRule"/>
</dbReference>
<dbReference type="HAMAP" id="MF_00518">
    <property type="entry name" value="Deacylase_Dtd"/>
    <property type="match status" value="1"/>
</dbReference>
<dbReference type="GO" id="GO:0043908">
    <property type="term" value="F:Ser(Gly)-tRNA(Ala) hydrolase activity"/>
    <property type="evidence" value="ECO:0007669"/>
    <property type="project" value="UniProtKB-UniRule"/>
</dbReference>
<evidence type="ECO:0000256" key="1">
    <source>
        <dbReference type="ARBA" id="ARBA00009673"/>
    </source>
</evidence>
<dbReference type="EMBL" id="CP006254">
    <property type="protein sequence ID" value="AGT32913.1"/>
    <property type="molecule type" value="Genomic_DNA"/>
</dbReference>
<dbReference type="GO" id="GO:0106026">
    <property type="term" value="F:Gly-tRNA(Ala) deacylase activity"/>
    <property type="evidence" value="ECO:0007669"/>
    <property type="project" value="UniProtKB-UniRule"/>
</dbReference>
<dbReference type="STRING" id="1921421.M493_13360"/>
<evidence type="ECO:0000313" key="4">
    <source>
        <dbReference type="Proteomes" id="UP000015500"/>
    </source>
</evidence>
<comment type="function">
    <text evidence="2">An aminoacyl-tRNA editing enzyme that deacylates mischarged D-aminoacyl-tRNAs. Also deacylates mischarged glycyl-tRNA(Ala), protecting cells against glycine mischarging by AlaRS. Acts via tRNA-based rather than protein-based catalysis; rejects L-amino acids rather than detecting D-amino acids in the active site. By recycling D-aminoacyl-tRNA to D-amino acids and free tRNA molecules, this enzyme counteracts the toxicity associated with the formation of D-aminoacyl-tRNA entities in vivo and helps enforce protein L-homochirality.</text>
</comment>
<keyword evidence="2" id="KW-0963">Cytoplasm</keyword>
<organism evidence="3 4">
    <name type="scientific">Geobacillus genomosp. 3</name>
    <dbReference type="NCBI Taxonomy" id="1921421"/>
    <lineage>
        <taxon>Bacteria</taxon>
        <taxon>Bacillati</taxon>
        <taxon>Bacillota</taxon>
        <taxon>Bacilli</taxon>
        <taxon>Bacillales</taxon>
        <taxon>Anoxybacillaceae</taxon>
        <taxon>Geobacillus</taxon>
    </lineage>
</organism>
<keyword evidence="2" id="KW-0694">RNA-binding</keyword>
<dbReference type="GO" id="GO:0019478">
    <property type="term" value="P:D-amino acid catabolic process"/>
    <property type="evidence" value="ECO:0007669"/>
    <property type="project" value="UniProtKB-UniRule"/>
</dbReference>
<evidence type="ECO:0000313" key="3">
    <source>
        <dbReference type="EMBL" id="AGT32913.1"/>
    </source>
</evidence>
<comment type="catalytic activity">
    <reaction evidence="2">
        <text>a D-aminoacyl-tRNA + H2O = a tRNA + a D-alpha-amino acid + H(+)</text>
        <dbReference type="Rhea" id="RHEA:13953"/>
        <dbReference type="Rhea" id="RHEA-COMP:10123"/>
        <dbReference type="Rhea" id="RHEA-COMP:10124"/>
        <dbReference type="ChEBI" id="CHEBI:15377"/>
        <dbReference type="ChEBI" id="CHEBI:15378"/>
        <dbReference type="ChEBI" id="CHEBI:59871"/>
        <dbReference type="ChEBI" id="CHEBI:78442"/>
        <dbReference type="ChEBI" id="CHEBI:79333"/>
        <dbReference type="EC" id="3.1.1.96"/>
    </reaction>
</comment>
<evidence type="ECO:0000256" key="2">
    <source>
        <dbReference type="HAMAP-Rule" id="MF_00518"/>
    </source>
</evidence>
<dbReference type="NCBIfam" id="TIGR00256">
    <property type="entry name" value="D-aminoacyl-tRNA deacylase"/>
    <property type="match status" value="1"/>
</dbReference>
<dbReference type="EC" id="3.1.1.-" evidence="2"/>
<dbReference type="KEGG" id="gjf:M493_13360"/>
<accession>S5ZR70</accession>
<proteinExistence type="inferred from homology"/>